<dbReference type="InterPro" id="IPR013406">
    <property type="entry name" value="CHP02574_addiction_mod"/>
</dbReference>
<reference evidence="1 2" key="1">
    <citation type="submission" date="2024-09" db="EMBL/GenBank/DDBJ databases">
        <title>Floridaenema gen nov. (Aerosakkonemataceae, Aerosakkonematales ord. nov., Cyanobacteria) from benthic tropical and subtropical fresh waters, with the description of four new species.</title>
        <authorList>
            <person name="Moretto J.A."/>
            <person name="Berthold D.E."/>
            <person name="Lefler F.W."/>
            <person name="Huang I.-S."/>
            <person name="Laughinghouse H. IV."/>
        </authorList>
    </citation>
    <scope>NUCLEOTIDE SEQUENCE [LARGE SCALE GENOMIC DNA]</scope>
    <source>
        <strain evidence="1 2">BLCC-F167</strain>
    </source>
</reference>
<dbReference type="Proteomes" id="UP001576780">
    <property type="component" value="Unassembled WGS sequence"/>
</dbReference>
<name>A0ABV4WY24_9CYAN</name>
<sequence length="75" mass="8604">MNPELTKVFELTLSEKLQLVEDLWDSIASVPDQIPVLDWQKEELAKRKARYLQNPGSGSLWEAAKEEIRSKDYGA</sequence>
<dbReference type="NCBIfam" id="TIGR02574">
    <property type="entry name" value="stabl_TIGR02574"/>
    <property type="match status" value="1"/>
</dbReference>
<gene>
    <name evidence="1" type="ORF">ACE1CA_35220</name>
</gene>
<keyword evidence="2" id="KW-1185">Reference proteome</keyword>
<protein>
    <submittedName>
        <fullName evidence="1">Addiction module protein</fullName>
    </submittedName>
</protein>
<organism evidence="1 2">
    <name type="scientific">Floridaenema evergladense BLCC-F167</name>
    <dbReference type="NCBI Taxonomy" id="3153639"/>
    <lineage>
        <taxon>Bacteria</taxon>
        <taxon>Bacillati</taxon>
        <taxon>Cyanobacteriota</taxon>
        <taxon>Cyanophyceae</taxon>
        <taxon>Oscillatoriophycideae</taxon>
        <taxon>Aerosakkonematales</taxon>
        <taxon>Aerosakkonemataceae</taxon>
        <taxon>Floridanema</taxon>
        <taxon>Floridanema evergladense</taxon>
    </lineage>
</organism>
<accession>A0ABV4WY24</accession>
<proteinExistence type="predicted"/>
<comment type="caution">
    <text evidence="1">The sequence shown here is derived from an EMBL/GenBank/DDBJ whole genome shotgun (WGS) entry which is preliminary data.</text>
</comment>
<dbReference type="EMBL" id="JBHFNT010000322">
    <property type="protein sequence ID" value="MFB2839771.1"/>
    <property type="molecule type" value="Genomic_DNA"/>
</dbReference>
<evidence type="ECO:0000313" key="1">
    <source>
        <dbReference type="EMBL" id="MFB2839771.1"/>
    </source>
</evidence>
<evidence type="ECO:0000313" key="2">
    <source>
        <dbReference type="Proteomes" id="UP001576780"/>
    </source>
</evidence>
<dbReference type="RefSeq" id="WP_413282035.1">
    <property type="nucleotide sequence ID" value="NZ_JBHFNT010000322.1"/>
</dbReference>
<dbReference type="Pfam" id="PF09720">
    <property type="entry name" value="Unstab_antitox"/>
    <property type="match status" value="1"/>
</dbReference>